<dbReference type="Proteomes" id="UP001589867">
    <property type="component" value="Unassembled WGS sequence"/>
</dbReference>
<evidence type="ECO:0000256" key="1">
    <source>
        <dbReference type="ARBA" id="ARBA00004651"/>
    </source>
</evidence>
<evidence type="ECO:0000256" key="4">
    <source>
        <dbReference type="ARBA" id="ARBA00022989"/>
    </source>
</evidence>
<feature type="transmembrane region" description="Helical" evidence="6">
    <location>
        <begin position="247"/>
        <end position="275"/>
    </location>
</feature>
<feature type="transmembrane region" description="Helical" evidence="6">
    <location>
        <begin position="337"/>
        <end position="356"/>
    </location>
</feature>
<keyword evidence="9" id="KW-1185">Reference proteome</keyword>
<organism evidence="8 9">
    <name type="scientific">Phytohabitans kaempferiae</name>
    <dbReference type="NCBI Taxonomy" id="1620943"/>
    <lineage>
        <taxon>Bacteria</taxon>
        <taxon>Bacillati</taxon>
        <taxon>Actinomycetota</taxon>
        <taxon>Actinomycetes</taxon>
        <taxon>Micromonosporales</taxon>
        <taxon>Micromonosporaceae</taxon>
    </lineage>
</organism>
<proteinExistence type="predicted"/>
<name>A0ABV6M5Q0_9ACTN</name>
<feature type="transmembrane region" description="Helical" evidence="6">
    <location>
        <begin position="630"/>
        <end position="655"/>
    </location>
</feature>
<evidence type="ECO:0000256" key="2">
    <source>
        <dbReference type="ARBA" id="ARBA00022475"/>
    </source>
</evidence>
<feature type="transmembrane region" description="Helical" evidence="6">
    <location>
        <begin position="295"/>
        <end position="316"/>
    </location>
</feature>
<evidence type="ECO:0000313" key="8">
    <source>
        <dbReference type="EMBL" id="MFC0529864.1"/>
    </source>
</evidence>
<comment type="caution">
    <text evidence="8">The sequence shown here is derived from an EMBL/GenBank/DDBJ whole genome shotgun (WGS) entry which is preliminary data.</text>
</comment>
<protein>
    <submittedName>
        <fullName evidence="8">FtsX-like permease family protein</fullName>
    </submittedName>
</protein>
<feature type="transmembrane region" description="Helical" evidence="6">
    <location>
        <begin position="368"/>
        <end position="391"/>
    </location>
</feature>
<dbReference type="EMBL" id="JBHLUH010000039">
    <property type="protein sequence ID" value="MFC0529864.1"/>
    <property type="molecule type" value="Genomic_DNA"/>
</dbReference>
<dbReference type="RefSeq" id="WP_377252931.1">
    <property type="nucleotide sequence ID" value="NZ_JBHLUH010000039.1"/>
</dbReference>
<keyword evidence="3 6" id="KW-0812">Transmembrane</keyword>
<feature type="transmembrane region" description="Helical" evidence="6">
    <location>
        <begin position="723"/>
        <end position="747"/>
    </location>
</feature>
<reference evidence="8 9" key="1">
    <citation type="submission" date="2024-09" db="EMBL/GenBank/DDBJ databases">
        <authorList>
            <person name="Sun Q."/>
            <person name="Mori K."/>
        </authorList>
    </citation>
    <scope>NUCLEOTIDE SEQUENCE [LARGE SCALE GENOMIC DNA]</scope>
    <source>
        <strain evidence="8 9">TBRC 3947</strain>
    </source>
</reference>
<keyword evidence="4 6" id="KW-1133">Transmembrane helix</keyword>
<accession>A0ABV6M5Q0</accession>
<evidence type="ECO:0000256" key="3">
    <source>
        <dbReference type="ARBA" id="ARBA00022692"/>
    </source>
</evidence>
<sequence>MTRWLWLGVVLSVGSGRTGLLRTVLMASGAAIGVFMVLAGLAGATVAASQRERALARTPAQVENSAAELRMLEVEDGIGPRVLRRTAVAGATAGSPRPPGLDAYPDPGELVVSPALADLIRVDPRAADRFPQRIVGLIGPSGLVAPDELRAYVGVPAGDPMLGGDETFFRDNAVVGFGRPLASAHGSAYDTSPDVFTPGRWAAAAFALFVLVPFGTFLATCARLSATTRDRRIAALRLLGVSARQATLVNVVETGVVATAGGVLGTAVFTVLAPLSQGWRIGRLHWYAADIALPLGWIAPVLAGTVLFAVLVGVIATRPARSGPLAVRRGGPARRPAGWRLLPLVCGLGTVVFAATDAAPLNPSGRGVVFISGLLVTGLSLPLVLPLLAYWAAVAVGRIPNVPVWLELATARIRHTPGVAPRLVASLAVTLFVIGMGSLGAALFTNDRGLSNDRHSPLYQVIGRDPALVAALRGIPGTAISQYGTVQVSVDGRGDAALVADCADITALHTFDAGQSCVDGETYWLTSPAGSAAPGPRPGTDVTAENGVHIPAPRHTLNLMSRYEIGHDNPLLITRQSPIAADLPIRPQLAWLIAADRDSVDRAARVVAARAPAAFLSGDLGVHSGLDSDLLLTLLVTGLSISLVLGMGSFAAAAVDRAVERRRDNATLAVVGVRPAVITSGETGFGVLPLVAGVGTACAATIVVGASLATVLDIPTGAVFDRIAPILLLGVGATAVGLLLIAVPAWLTQRITAEHLRRP</sequence>
<keyword evidence="5 6" id="KW-0472">Membrane</keyword>
<evidence type="ECO:0000259" key="7">
    <source>
        <dbReference type="Pfam" id="PF02687"/>
    </source>
</evidence>
<evidence type="ECO:0000256" key="6">
    <source>
        <dbReference type="SAM" id="Phobius"/>
    </source>
</evidence>
<evidence type="ECO:0000313" key="9">
    <source>
        <dbReference type="Proteomes" id="UP001589867"/>
    </source>
</evidence>
<gene>
    <name evidence="8" type="ORF">ACFFIA_19575</name>
</gene>
<feature type="domain" description="ABC3 transporter permease C-terminal" evidence="7">
    <location>
        <begin position="205"/>
        <end position="320"/>
    </location>
</feature>
<keyword evidence="2" id="KW-1003">Cell membrane</keyword>
<comment type="subcellular location">
    <subcellularLocation>
        <location evidence="1">Cell membrane</location>
        <topology evidence="1">Multi-pass membrane protein</topology>
    </subcellularLocation>
</comment>
<feature type="transmembrane region" description="Helical" evidence="6">
    <location>
        <begin position="687"/>
        <end position="711"/>
    </location>
</feature>
<feature type="transmembrane region" description="Helical" evidence="6">
    <location>
        <begin position="201"/>
        <end position="226"/>
    </location>
</feature>
<feature type="transmembrane region" description="Helical" evidence="6">
    <location>
        <begin position="26"/>
        <end position="48"/>
    </location>
</feature>
<dbReference type="Pfam" id="PF02687">
    <property type="entry name" value="FtsX"/>
    <property type="match status" value="1"/>
</dbReference>
<evidence type="ECO:0000256" key="5">
    <source>
        <dbReference type="ARBA" id="ARBA00023136"/>
    </source>
</evidence>
<dbReference type="InterPro" id="IPR003838">
    <property type="entry name" value="ABC3_permease_C"/>
</dbReference>
<feature type="transmembrane region" description="Helical" evidence="6">
    <location>
        <begin position="423"/>
        <end position="444"/>
    </location>
</feature>